<reference evidence="1" key="1">
    <citation type="submission" date="2020-10" db="EMBL/GenBank/DDBJ databases">
        <authorList>
            <person name="Kusch S."/>
        </authorList>
    </citation>
    <scope>NUCLEOTIDE SEQUENCE</scope>
    <source>
        <strain evidence="1">SwB9</strain>
    </source>
</reference>
<proteinExistence type="predicted"/>
<evidence type="ECO:0000313" key="1">
    <source>
        <dbReference type="EMBL" id="CAD6445562.1"/>
    </source>
</evidence>
<sequence>MASKNDRTNATQAMRPSTAAFFNNNKIFNPPTAPAADRPRRKPKSVIDLKALTQHPLIEIISNKEISIYVEMCSHADEFEESTDISTLLAALPEYRSIKKLSLKIHVPRPHTESEEWHNYHVSFVKKLFAIIDKFHLYKLKVTMSIDKCSFPQMKFGAAVHSLRFKKWALYYQVYDRVKGIEEGPVKISRGSEYDLRLLGVYRKEFLSYLKY</sequence>
<name>A0A8H2ZNG9_9HELO</name>
<evidence type="ECO:0000313" key="2">
    <source>
        <dbReference type="Proteomes" id="UP000624404"/>
    </source>
</evidence>
<keyword evidence="2" id="KW-1185">Reference proteome</keyword>
<gene>
    <name evidence="1" type="ORF">SCLTRI_LOCUS5352</name>
</gene>
<dbReference type="AlphaFoldDB" id="A0A8H2ZNG9"/>
<comment type="caution">
    <text evidence="1">The sequence shown here is derived from an EMBL/GenBank/DDBJ whole genome shotgun (WGS) entry which is preliminary data.</text>
</comment>
<dbReference type="EMBL" id="CAJHIA010000016">
    <property type="protein sequence ID" value="CAD6445562.1"/>
    <property type="molecule type" value="Genomic_DNA"/>
</dbReference>
<accession>A0A8H2ZNG9</accession>
<protein>
    <submittedName>
        <fullName evidence="1">D17ef15d-2dc0-4081-a2ce-727a586c2f54-CDS</fullName>
    </submittedName>
</protein>
<organism evidence="1 2">
    <name type="scientific">Sclerotinia trifoliorum</name>
    <dbReference type="NCBI Taxonomy" id="28548"/>
    <lineage>
        <taxon>Eukaryota</taxon>
        <taxon>Fungi</taxon>
        <taxon>Dikarya</taxon>
        <taxon>Ascomycota</taxon>
        <taxon>Pezizomycotina</taxon>
        <taxon>Leotiomycetes</taxon>
        <taxon>Helotiales</taxon>
        <taxon>Sclerotiniaceae</taxon>
        <taxon>Sclerotinia</taxon>
    </lineage>
</organism>
<dbReference type="OrthoDB" id="3550535at2759"/>
<dbReference type="Proteomes" id="UP000624404">
    <property type="component" value="Unassembled WGS sequence"/>
</dbReference>